<dbReference type="AlphaFoldDB" id="A0AAV3PIZ8"/>
<dbReference type="EMBL" id="BAABME010001630">
    <property type="protein sequence ID" value="GAA0150651.1"/>
    <property type="molecule type" value="Genomic_DNA"/>
</dbReference>
<evidence type="ECO:0000256" key="1">
    <source>
        <dbReference type="SAM" id="MobiDB-lite"/>
    </source>
</evidence>
<feature type="region of interest" description="Disordered" evidence="1">
    <location>
        <begin position="216"/>
        <end position="239"/>
    </location>
</feature>
<reference evidence="3 4" key="1">
    <citation type="submission" date="2024-01" db="EMBL/GenBank/DDBJ databases">
        <title>The complete chloroplast genome sequence of Lithospermum erythrorhizon: insights into the phylogenetic relationship among Boraginaceae species and the maternal lineages of purple gromwells.</title>
        <authorList>
            <person name="Okada T."/>
            <person name="Watanabe K."/>
        </authorList>
    </citation>
    <scope>NUCLEOTIDE SEQUENCE [LARGE SCALE GENOMIC DNA]</scope>
</reference>
<feature type="domain" description="PB1-like" evidence="2">
    <location>
        <begin position="27"/>
        <end position="109"/>
    </location>
</feature>
<sequence length="239" mass="26853">MAGFIRESNHEGHSDANYMDLYKKEKNLFSIRVYYHGLFVANPSLSYEGGKVELFDCCDADTFELGPIESWAFRLGLRYGEFEACVYQDSKVEGHNGIRCLKYSKNVVNDSEVDGEDEKLNPEDVLYGKDRDGFDDGDIPGEQPILSSIFLENIDEEFVVPDHDGHSKAEGEVHSDDSDSDDVADPSGGKRKNGPQMSIFEKRRRLSGWVESVESYSDSVLGDRHKMSDFDSGDSVGYQ</sequence>
<comment type="caution">
    <text evidence="3">The sequence shown here is derived from an EMBL/GenBank/DDBJ whole genome shotgun (WGS) entry which is preliminary data.</text>
</comment>
<feature type="region of interest" description="Disordered" evidence="1">
    <location>
        <begin position="111"/>
        <end position="138"/>
    </location>
</feature>
<dbReference type="InterPro" id="IPR058594">
    <property type="entry name" value="PB1-like_dom_pln"/>
</dbReference>
<feature type="compositionally biased region" description="Basic and acidic residues" evidence="1">
    <location>
        <begin position="118"/>
        <end position="134"/>
    </location>
</feature>
<evidence type="ECO:0000259" key="2">
    <source>
        <dbReference type="Pfam" id="PF26130"/>
    </source>
</evidence>
<dbReference type="Pfam" id="PF26130">
    <property type="entry name" value="PB1-like"/>
    <property type="match status" value="1"/>
</dbReference>
<evidence type="ECO:0000313" key="4">
    <source>
        <dbReference type="Proteomes" id="UP001454036"/>
    </source>
</evidence>
<feature type="compositionally biased region" description="Basic and acidic residues" evidence="1">
    <location>
        <begin position="161"/>
        <end position="177"/>
    </location>
</feature>
<feature type="region of interest" description="Disordered" evidence="1">
    <location>
        <begin position="161"/>
        <end position="199"/>
    </location>
</feature>
<gene>
    <name evidence="3" type="ORF">LIER_09543</name>
</gene>
<evidence type="ECO:0000313" key="3">
    <source>
        <dbReference type="EMBL" id="GAA0150651.1"/>
    </source>
</evidence>
<organism evidence="3 4">
    <name type="scientific">Lithospermum erythrorhizon</name>
    <name type="common">Purple gromwell</name>
    <name type="synonym">Lithospermum officinale var. erythrorhizon</name>
    <dbReference type="NCBI Taxonomy" id="34254"/>
    <lineage>
        <taxon>Eukaryota</taxon>
        <taxon>Viridiplantae</taxon>
        <taxon>Streptophyta</taxon>
        <taxon>Embryophyta</taxon>
        <taxon>Tracheophyta</taxon>
        <taxon>Spermatophyta</taxon>
        <taxon>Magnoliopsida</taxon>
        <taxon>eudicotyledons</taxon>
        <taxon>Gunneridae</taxon>
        <taxon>Pentapetalae</taxon>
        <taxon>asterids</taxon>
        <taxon>lamiids</taxon>
        <taxon>Boraginales</taxon>
        <taxon>Boraginaceae</taxon>
        <taxon>Boraginoideae</taxon>
        <taxon>Lithospermeae</taxon>
        <taxon>Lithospermum</taxon>
    </lineage>
</organism>
<protein>
    <recommendedName>
        <fullName evidence="2">PB1-like domain-containing protein</fullName>
    </recommendedName>
</protein>
<accession>A0AAV3PIZ8</accession>
<proteinExistence type="predicted"/>
<dbReference type="Proteomes" id="UP001454036">
    <property type="component" value="Unassembled WGS sequence"/>
</dbReference>
<name>A0AAV3PIZ8_LITER</name>
<keyword evidence="4" id="KW-1185">Reference proteome</keyword>